<dbReference type="Proteomes" id="UP000324800">
    <property type="component" value="Unassembled WGS sequence"/>
</dbReference>
<reference evidence="2 3" key="1">
    <citation type="submission" date="2019-03" db="EMBL/GenBank/DDBJ databases">
        <title>Single cell metagenomics reveals metabolic interactions within the superorganism composed of flagellate Streblomastix strix and complex community of Bacteroidetes bacteria on its surface.</title>
        <authorList>
            <person name="Treitli S.C."/>
            <person name="Kolisko M."/>
            <person name="Husnik F."/>
            <person name="Keeling P."/>
            <person name="Hampl V."/>
        </authorList>
    </citation>
    <scope>NUCLEOTIDE SEQUENCE [LARGE SCALE GENOMIC DNA]</scope>
    <source>
        <strain evidence="2">ST1C</strain>
    </source>
</reference>
<proteinExistence type="predicted"/>
<feature type="region of interest" description="Disordered" evidence="1">
    <location>
        <begin position="1"/>
        <end position="44"/>
    </location>
</feature>
<comment type="caution">
    <text evidence="2">The sequence shown here is derived from an EMBL/GenBank/DDBJ whole genome shotgun (WGS) entry which is preliminary data.</text>
</comment>
<evidence type="ECO:0000313" key="2">
    <source>
        <dbReference type="EMBL" id="KAA6392879.1"/>
    </source>
</evidence>
<name>A0A5J4WEZ1_9EUKA</name>
<protein>
    <submittedName>
        <fullName evidence="2">Uncharacterized protein</fullName>
    </submittedName>
</protein>
<accession>A0A5J4WEZ1</accession>
<dbReference type="EMBL" id="SNRW01002408">
    <property type="protein sequence ID" value="KAA6392879.1"/>
    <property type="molecule type" value="Genomic_DNA"/>
</dbReference>
<dbReference type="AlphaFoldDB" id="A0A5J4WEZ1"/>
<gene>
    <name evidence="2" type="ORF">EZS28_011598</name>
</gene>
<evidence type="ECO:0000313" key="3">
    <source>
        <dbReference type="Proteomes" id="UP000324800"/>
    </source>
</evidence>
<evidence type="ECO:0000256" key="1">
    <source>
        <dbReference type="SAM" id="MobiDB-lite"/>
    </source>
</evidence>
<feature type="compositionally biased region" description="Basic residues" evidence="1">
    <location>
        <begin position="1"/>
        <end position="18"/>
    </location>
</feature>
<sequence length="227" mass="25663">MPKSKESKKRRQARKRQRQEKELEENERKLAEIDNDGSTDTNQNQTNQLKNIIEQMEIISILEYLPAEMINLLQSTATSGLLRAVLSCAEASTRLAGAKSLRTLIDKFGTILVPIIIQCNLFELFEIFLGPDLAHYLDVLERNRVEKQTQIQTQGNNQTDFFVEILLIVEEICTLSPEITERIVKQKPDIVHSLLVSLLPGKNIPEKLAQSAGSLLSVLTEEGKYSC</sequence>
<organism evidence="2 3">
    <name type="scientific">Streblomastix strix</name>
    <dbReference type="NCBI Taxonomy" id="222440"/>
    <lineage>
        <taxon>Eukaryota</taxon>
        <taxon>Metamonada</taxon>
        <taxon>Preaxostyla</taxon>
        <taxon>Oxymonadida</taxon>
        <taxon>Streblomastigidae</taxon>
        <taxon>Streblomastix</taxon>
    </lineage>
</organism>
<dbReference type="InterPro" id="IPR011989">
    <property type="entry name" value="ARM-like"/>
</dbReference>
<dbReference type="Gene3D" id="1.25.10.10">
    <property type="entry name" value="Leucine-rich Repeat Variant"/>
    <property type="match status" value="1"/>
</dbReference>